<organism evidence="2 3">
    <name type="scientific">Luteibacter yeojuensis</name>
    <dbReference type="NCBI Taxonomy" id="345309"/>
    <lineage>
        <taxon>Bacteria</taxon>
        <taxon>Pseudomonadati</taxon>
        <taxon>Pseudomonadota</taxon>
        <taxon>Gammaproteobacteria</taxon>
        <taxon>Lysobacterales</taxon>
        <taxon>Rhodanobacteraceae</taxon>
        <taxon>Luteibacter</taxon>
    </lineage>
</organism>
<dbReference type="InterPro" id="IPR007845">
    <property type="entry name" value="HemS/ChuX_dom"/>
</dbReference>
<dbReference type="Pfam" id="PF05171">
    <property type="entry name" value="HemS"/>
    <property type="match status" value="2"/>
</dbReference>
<dbReference type="CDD" id="cd16830">
    <property type="entry name" value="HemS-like_N"/>
    <property type="match status" value="1"/>
</dbReference>
<name>A0A0F3KWE6_9GAMM</name>
<comment type="caution">
    <text evidence="2">The sequence shown here is derived from an EMBL/GenBank/DDBJ whole genome shotgun (WGS) entry which is preliminary data.</text>
</comment>
<sequence length="357" mass="39371">MQDIQTAPAPRIDIPALLNGYRRLREAEPGLRARDAAQRLGVSEGALVASRVGDGVTRLEGELPQIIRDLPALGRVMALTRNEYCVHEKKGQYDHIDIGGAMGIVLAGDIDLRLFLKHWRYGFAVKEVSRGRELESLQFFDGDGKAVHKVYVTEETHRSAWRALLHRYTAAVQSPLIDIVAVEQPLPEQQGDTTVDVDSLRDHWRALRDPHDFFAMLKKHKVTRTQALRLVGEEFATRVEDSAIRTLLEGASAAGAPLMVFVGSPGVVQIHTGPVGNIVMAGPWLNVMDPDFNLHLRTDAIASSWVVRKPVPEGVVTSLELYAADGTQIVQVFGKRKPGIPEREDWRALLANVGVAA</sequence>
<feature type="domain" description="Haemin-degrading HemS/ChuX" evidence="1">
    <location>
        <begin position="41"/>
        <end position="168"/>
    </location>
</feature>
<dbReference type="RefSeq" id="WP_045829042.1">
    <property type="nucleotide sequence ID" value="NZ_JZRB01000015.1"/>
</dbReference>
<evidence type="ECO:0000313" key="3">
    <source>
        <dbReference type="Proteomes" id="UP000033651"/>
    </source>
</evidence>
<dbReference type="Proteomes" id="UP000033651">
    <property type="component" value="Unassembled WGS sequence"/>
</dbReference>
<accession>A0A0F3KWE6</accession>
<proteinExistence type="predicted"/>
<dbReference type="OrthoDB" id="316630at2"/>
<reference evidence="2 3" key="1">
    <citation type="submission" date="2015-03" db="EMBL/GenBank/DDBJ databases">
        <title>Draft genome sequence of Luteibacter yeojuensis strain SU11.</title>
        <authorList>
            <person name="Sulaiman J."/>
            <person name="Priya K."/>
            <person name="Chan K.-G."/>
        </authorList>
    </citation>
    <scope>NUCLEOTIDE SEQUENCE [LARGE SCALE GENOMIC DNA]</scope>
    <source>
        <strain evidence="2 3">SU11</strain>
    </source>
</reference>
<dbReference type="AlphaFoldDB" id="A0A0F3KWE6"/>
<dbReference type="InterPro" id="IPR053733">
    <property type="entry name" value="Heme_Transport_Util_sf"/>
</dbReference>
<evidence type="ECO:0000313" key="2">
    <source>
        <dbReference type="EMBL" id="KJV35491.1"/>
    </source>
</evidence>
<dbReference type="Gene3D" id="3.40.1570.10">
    <property type="entry name" value="HemS/ChuS/ChuX like domains"/>
    <property type="match status" value="2"/>
</dbReference>
<protein>
    <recommendedName>
        <fullName evidence="1">Haemin-degrading HemS/ChuX domain-containing protein</fullName>
    </recommendedName>
</protein>
<dbReference type="PATRIC" id="fig|345309.4.peg.814"/>
<dbReference type="SUPFAM" id="SSF144064">
    <property type="entry name" value="Heme iron utilization protein-like"/>
    <property type="match status" value="1"/>
</dbReference>
<keyword evidence="3" id="KW-1185">Reference proteome</keyword>
<dbReference type="EMBL" id="JZRB01000015">
    <property type="protein sequence ID" value="KJV35491.1"/>
    <property type="molecule type" value="Genomic_DNA"/>
</dbReference>
<dbReference type="GO" id="GO:0006826">
    <property type="term" value="P:iron ion transport"/>
    <property type="evidence" value="ECO:0007669"/>
    <property type="project" value="InterPro"/>
</dbReference>
<feature type="domain" description="Haemin-degrading HemS/ChuX" evidence="1">
    <location>
        <begin position="221"/>
        <end position="352"/>
    </location>
</feature>
<dbReference type="CDD" id="cd16831">
    <property type="entry name" value="HemS-like_C"/>
    <property type="match status" value="1"/>
</dbReference>
<evidence type="ECO:0000259" key="1">
    <source>
        <dbReference type="Pfam" id="PF05171"/>
    </source>
</evidence>
<gene>
    <name evidence="2" type="ORF">VI08_08000</name>
</gene>